<reference evidence="2" key="1">
    <citation type="journal article" date="2023" name="Science">
        <title>Genome structures resolve the early diversification of teleost fishes.</title>
        <authorList>
            <person name="Parey E."/>
            <person name="Louis A."/>
            <person name="Montfort J."/>
            <person name="Bouchez O."/>
            <person name="Roques C."/>
            <person name="Iampietro C."/>
            <person name="Lluch J."/>
            <person name="Castinel A."/>
            <person name="Donnadieu C."/>
            <person name="Desvignes T."/>
            <person name="Floi Bucao C."/>
            <person name="Jouanno E."/>
            <person name="Wen M."/>
            <person name="Mejri S."/>
            <person name="Dirks R."/>
            <person name="Jansen H."/>
            <person name="Henkel C."/>
            <person name="Chen W.J."/>
            <person name="Zahm M."/>
            <person name="Cabau C."/>
            <person name="Klopp C."/>
            <person name="Thompson A.W."/>
            <person name="Robinson-Rechavi M."/>
            <person name="Braasch I."/>
            <person name="Lecointre G."/>
            <person name="Bobe J."/>
            <person name="Postlethwait J.H."/>
            <person name="Berthelot C."/>
            <person name="Roest Crollius H."/>
            <person name="Guiguen Y."/>
        </authorList>
    </citation>
    <scope>NUCLEOTIDE SEQUENCE</scope>
    <source>
        <strain evidence="2">WJC10195</strain>
    </source>
</reference>
<accession>A0A9Q1IWW2</accession>
<evidence type="ECO:0000313" key="3">
    <source>
        <dbReference type="Proteomes" id="UP001152622"/>
    </source>
</evidence>
<proteinExistence type="predicted"/>
<keyword evidence="3" id="KW-1185">Reference proteome</keyword>
<gene>
    <name evidence="2" type="ORF">SKAU_G00187070</name>
</gene>
<sequence>MEGLFRFTYPNANDHKTGARRVMSSGKALTRMSDLAKKSSLFSESPKKSTAAVIAEFAARACIGGALIYDAGDLQTVRERILYLMNQAAIRLRSSVPGPIGSVSPQVPAAARKSPVGRAAGPAGDLPQVFGGKRGVTQRRQPGAIAQEQRGSGPPAEQKLPFPNYAVRERKSNGNQTGRTGGSGEPPATAVQTLEDGGKRIAPRGGERKPRYSWRRPSVIHVRCAGSGGGQGESDLRGNAALRRTGTPGLIHRPAFLTHFTPRASYSLSSVIEKGPGGRTSPRIDAAQNGRPN</sequence>
<dbReference type="Proteomes" id="UP001152622">
    <property type="component" value="Chromosome 6"/>
</dbReference>
<dbReference type="AlphaFoldDB" id="A0A9Q1IWW2"/>
<evidence type="ECO:0000256" key="1">
    <source>
        <dbReference type="SAM" id="MobiDB-lite"/>
    </source>
</evidence>
<dbReference type="EMBL" id="JAINUF010000006">
    <property type="protein sequence ID" value="KAJ8355913.1"/>
    <property type="molecule type" value="Genomic_DNA"/>
</dbReference>
<feature type="region of interest" description="Disordered" evidence="1">
    <location>
        <begin position="270"/>
        <end position="293"/>
    </location>
</feature>
<name>A0A9Q1IWW2_SYNKA</name>
<protein>
    <submittedName>
        <fullName evidence="2">Uncharacterized protein</fullName>
    </submittedName>
</protein>
<organism evidence="2 3">
    <name type="scientific">Synaphobranchus kaupii</name>
    <name type="common">Kaup's arrowtooth eel</name>
    <dbReference type="NCBI Taxonomy" id="118154"/>
    <lineage>
        <taxon>Eukaryota</taxon>
        <taxon>Metazoa</taxon>
        <taxon>Chordata</taxon>
        <taxon>Craniata</taxon>
        <taxon>Vertebrata</taxon>
        <taxon>Euteleostomi</taxon>
        <taxon>Actinopterygii</taxon>
        <taxon>Neopterygii</taxon>
        <taxon>Teleostei</taxon>
        <taxon>Anguilliformes</taxon>
        <taxon>Synaphobranchidae</taxon>
        <taxon>Synaphobranchus</taxon>
    </lineage>
</organism>
<feature type="region of interest" description="Disordered" evidence="1">
    <location>
        <begin position="105"/>
        <end position="212"/>
    </location>
</feature>
<comment type="caution">
    <text evidence="2">The sequence shown here is derived from an EMBL/GenBank/DDBJ whole genome shotgun (WGS) entry which is preliminary data.</text>
</comment>
<evidence type="ECO:0000313" key="2">
    <source>
        <dbReference type="EMBL" id="KAJ8355913.1"/>
    </source>
</evidence>